<feature type="region of interest" description="Disordered" evidence="1">
    <location>
        <begin position="187"/>
        <end position="219"/>
    </location>
</feature>
<dbReference type="EMBL" id="KZ613468">
    <property type="protein sequence ID" value="PMD26095.1"/>
    <property type="molecule type" value="Genomic_DNA"/>
</dbReference>
<evidence type="ECO:0000313" key="2">
    <source>
        <dbReference type="EMBL" id="PMD26095.1"/>
    </source>
</evidence>
<dbReference type="STRING" id="1745343.A0A2J6QIK2"/>
<organism evidence="2 3">
    <name type="scientific">Hyaloscypha hepaticicola</name>
    <dbReference type="NCBI Taxonomy" id="2082293"/>
    <lineage>
        <taxon>Eukaryota</taxon>
        <taxon>Fungi</taxon>
        <taxon>Dikarya</taxon>
        <taxon>Ascomycota</taxon>
        <taxon>Pezizomycotina</taxon>
        <taxon>Leotiomycetes</taxon>
        <taxon>Helotiales</taxon>
        <taxon>Hyaloscyphaceae</taxon>
        <taxon>Hyaloscypha</taxon>
    </lineage>
</organism>
<keyword evidence="3" id="KW-1185">Reference proteome</keyword>
<reference evidence="2 3" key="1">
    <citation type="submission" date="2016-05" db="EMBL/GenBank/DDBJ databases">
        <title>A degradative enzymes factory behind the ericoid mycorrhizal symbiosis.</title>
        <authorList>
            <consortium name="DOE Joint Genome Institute"/>
            <person name="Martino E."/>
            <person name="Morin E."/>
            <person name="Grelet G."/>
            <person name="Kuo A."/>
            <person name="Kohler A."/>
            <person name="Daghino S."/>
            <person name="Barry K."/>
            <person name="Choi C."/>
            <person name="Cichocki N."/>
            <person name="Clum A."/>
            <person name="Copeland A."/>
            <person name="Hainaut M."/>
            <person name="Haridas S."/>
            <person name="Labutti K."/>
            <person name="Lindquist E."/>
            <person name="Lipzen A."/>
            <person name="Khouja H.-R."/>
            <person name="Murat C."/>
            <person name="Ohm R."/>
            <person name="Olson A."/>
            <person name="Spatafora J."/>
            <person name="Veneault-Fourrey C."/>
            <person name="Henrissat B."/>
            <person name="Grigoriev I."/>
            <person name="Martin F."/>
            <person name="Perotto S."/>
        </authorList>
    </citation>
    <scope>NUCLEOTIDE SEQUENCE [LARGE SCALE GENOMIC DNA]</scope>
    <source>
        <strain evidence="2 3">UAMH 7357</strain>
    </source>
</reference>
<feature type="region of interest" description="Disordered" evidence="1">
    <location>
        <begin position="137"/>
        <end position="166"/>
    </location>
</feature>
<evidence type="ECO:0000256" key="1">
    <source>
        <dbReference type="SAM" id="MobiDB-lite"/>
    </source>
</evidence>
<sequence>MLHPHWFINRPPPGHVFNDDEVPVLRNPKMRNNKTDQLRALKRTQKGKKRRGAKGADRILSSFELECNDYAPAPTYEDQQTAVSEARRQLTLEEIVEKHRKQRLEQLAASTIVPAPDQSENSLNSFVFSATKAHPSMRAVHREAAPSPSSNRLPVTTPTTPTRPIPTIAQGQYRFQLETPQLRQTTLTQQPQFKPSPLRALNQPNRTTTPAPRLPTAPPRFASNCPPSNTSSPLRNLLPSPATPARQFRQPSVFDTPVQPQLPVQPQFQRASMGSMPSFTQQFAEGQFTQAGGHTSTQLGLERLRNGPDSYVPGTRPPRACDISAWRQRQEAQANMPLQVRKWNGVTRRVWR</sequence>
<name>A0A2J6QIK2_9HELO</name>
<dbReference type="Proteomes" id="UP000235672">
    <property type="component" value="Unassembled WGS sequence"/>
</dbReference>
<dbReference type="OrthoDB" id="10623116at2759"/>
<feature type="compositionally biased region" description="Low complexity" evidence="1">
    <location>
        <begin position="154"/>
        <end position="166"/>
    </location>
</feature>
<dbReference type="AlphaFoldDB" id="A0A2J6QIK2"/>
<proteinExistence type="predicted"/>
<evidence type="ECO:0000313" key="3">
    <source>
        <dbReference type="Proteomes" id="UP000235672"/>
    </source>
</evidence>
<gene>
    <name evidence="2" type="ORF">NA56DRAFT_641624</name>
</gene>
<accession>A0A2J6QIK2</accession>
<protein>
    <submittedName>
        <fullName evidence="2">Uncharacterized protein</fullName>
    </submittedName>
</protein>